<protein>
    <submittedName>
        <fullName evidence="1">Uncharacterized protein</fullName>
    </submittedName>
</protein>
<dbReference type="Proteomes" id="UP000671873">
    <property type="component" value="Segment"/>
</dbReference>
<reference evidence="1 2" key="1">
    <citation type="submission" date="2020-03" db="EMBL/GenBank/DDBJ databases">
        <authorList>
            <person name="Holtappels D."/>
            <person name="Bomans J.P.J."/>
            <person name="Lavigne R."/>
            <person name="Wagemans J."/>
        </authorList>
    </citation>
    <scope>NUCLEOTIDE SEQUENCE [LARGE SCALE GENOMIC DNA]</scope>
    <source>
        <strain evidence="1 2">OLIVR5</strain>
    </source>
</reference>
<name>A0A858MSX5_9CAUD</name>
<accession>A0A858MSX5</accession>
<evidence type="ECO:0000313" key="1">
    <source>
        <dbReference type="EMBL" id="QIW87877.1"/>
    </source>
</evidence>
<organism evidence="1 2">
    <name type="scientific">Agrobacterium phage OLIVR5</name>
    <dbReference type="NCBI Taxonomy" id="2723773"/>
    <lineage>
        <taxon>Viruses</taxon>
        <taxon>Duplodnaviria</taxon>
        <taxon>Heunggongvirae</taxon>
        <taxon>Uroviricota</taxon>
        <taxon>Caudoviricetes</taxon>
        <taxon>Pootjesviridae</taxon>
        <taxon>Heverleevirus</taxon>
        <taxon>Heverleevirus OLIVR5</taxon>
    </lineage>
</organism>
<keyword evidence="2" id="KW-1185">Reference proteome</keyword>
<proteinExistence type="predicted"/>
<sequence>MSELEAVLVDDDLASRSSRTVAGVCSEVEEFALFQDIAFRVFDACLRIGSQTVGNEMMHFTKSSDRTIANRICNEHHTFGETGRKSDCSLVTARVDDEVAGNCDRHVLYPYGLELREMNRFGSDNLFIRYLDVDVNS</sequence>
<gene>
    <name evidence="1" type="ORF">Ab1vBOLIVR5_gp229c</name>
</gene>
<evidence type="ECO:0000313" key="2">
    <source>
        <dbReference type="Proteomes" id="UP000671873"/>
    </source>
</evidence>
<dbReference type="EMBL" id="MT234342">
    <property type="protein sequence ID" value="QIW87877.1"/>
    <property type="molecule type" value="Genomic_DNA"/>
</dbReference>